<keyword evidence="1" id="KW-0812">Transmembrane</keyword>
<dbReference type="VEuPathDB" id="TriTrypDB:Lsey_0634_0010"/>
<dbReference type="EMBL" id="LJSK01000634">
    <property type="protein sequence ID" value="KPI82655.1"/>
    <property type="molecule type" value="Genomic_DNA"/>
</dbReference>
<proteinExistence type="predicted"/>
<evidence type="ECO:0000256" key="1">
    <source>
        <dbReference type="SAM" id="Phobius"/>
    </source>
</evidence>
<comment type="caution">
    <text evidence="2">The sequence shown here is derived from an EMBL/GenBank/DDBJ whole genome shotgun (WGS) entry which is preliminary data.</text>
</comment>
<evidence type="ECO:0000313" key="2">
    <source>
        <dbReference type="EMBL" id="KPI82655.1"/>
    </source>
</evidence>
<reference evidence="2 3" key="1">
    <citation type="journal article" date="2015" name="PLoS Pathog.">
        <title>Leptomonas seymouri: Adaptations to the Dixenous Life Cycle Analyzed by Genome Sequencing, Transcriptome Profiling and Co-infection with Leishmania donovani.</title>
        <authorList>
            <person name="Kraeva N."/>
            <person name="Butenko A."/>
            <person name="Hlavacova J."/>
            <person name="Kostygov A."/>
            <person name="Myskova J."/>
            <person name="Grybchuk D."/>
            <person name="Lestinova T."/>
            <person name="Votypka J."/>
            <person name="Volf P."/>
            <person name="Opperdoes F."/>
            <person name="Flegontov P."/>
            <person name="Lukes J."/>
            <person name="Yurchenko V."/>
        </authorList>
    </citation>
    <scope>NUCLEOTIDE SEQUENCE [LARGE SCALE GENOMIC DNA]</scope>
    <source>
        <strain evidence="2 3">ATCC 30220</strain>
    </source>
</reference>
<keyword evidence="1" id="KW-0472">Membrane</keyword>
<sequence>MGRAFRILVHACACRGKEMLPQWWLRCGATAVIVDGRASQHVLHFSVSTIFAIVFFFGGFVFSLLIGCGFVAYLFLCFLCSWSSFLSFVFASIAAILLFDYGFLLTYSHTETCTCSDVSSVARASATRFHGPPSRATVKHSTVSFFLMCWILTCISTFEFVCAHVIPSARFLPLSCAVVVMVVVVDPQGVCGPPVSRRSISVELVPLLLYFLSFCTLLTCPPTLREKEEE</sequence>
<keyword evidence="3" id="KW-1185">Reference proteome</keyword>
<keyword evidence="1" id="KW-1133">Transmembrane helix</keyword>
<evidence type="ECO:0000313" key="3">
    <source>
        <dbReference type="Proteomes" id="UP000038009"/>
    </source>
</evidence>
<dbReference type="Proteomes" id="UP000038009">
    <property type="component" value="Unassembled WGS sequence"/>
</dbReference>
<feature type="transmembrane region" description="Helical" evidence="1">
    <location>
        <begin position="72"/>
        <end position="99"/>
    </location>
</feature>
<protein>
    <submittedName>
        <fullName evidence="2">Uncharacterized protein</fullName>
    </submittedName>
</protein>
<feature type="transmembrane region" description="Helical" evidence="1">
    <location>
        <begin position="145"/>
        <end position="166"/>
    </location>
</feature>
<gene>
    <name evidence="2" type="ORF">ABL78_8332</name>
</gene>
<accession>A0A0N1IH61</accession>
<name>A0A0N1IH61_LEPSE</name>
<dbReference type="AlphaFoldDB" id="A0A0N1IH61"/>
<feature type="transmembrane region" description="Helical" evidence="1">
    <location>
        <begin position="42"/>
        <end position="66"/>
    </location>
</feature>
<organism evidence="2 3">
    <name type="scientific">Leptomonas seymouri</name>
    <dbReference type="NCBI Taxonomy" id="5684"/>
    <lineage>
        <taxon>Eukaryota</taxon>
        <taxon>Discoba</taxon>
        <taxon>Euglenozoa</taxon>
        <taxon>Kinetoplastea</taxon>
        <taxon>Metakinetoplastina</taxon>
        <taxon>Trypanosomatida</taxon>
        <taxon>Trypanosomatidae</taxon>
        <taxon>Leishmaniinae</taxon>
        <taxon>Leptomonas</taxon>
    </lineage>
</organism>